<accession>A0AAX3MXE1</accession>
<dbReference type="AlphaFoldDB" id="A0AAX3MXE1"/>
<sequence length="385" mass="43997">MTLPLRIMTKDFKLIAEITQYASLQLTRSWHGVGSVVLKINRYLKHANELQRGRIIFPHNKLNKAYIIRHREIELDENGKATENWIIQALALKSWMGQRITYPPLSAGYDSTQGNAESVMLHYINNNIINPSDPQRKMNRISVATNQERGPSVNWQSRYKNLAEEISEISRISGLGWNIDVDTIQEEYLFRVQEGRNLAVNQSHLPPAIFSPEFSTLGKMTYTESELNFRNVAVVGGQGENVDRRIVEVGSTSGYERYELFVDARDVSDEEDVHDTPTQGPDINVDEYLAAKGQQALTDYTQEFYLEGQALTHSKLVYEEDYDLGDIVTLQNKEWGVTLNAQITEVKEIYEPGNTSIELTFGNNRPTLISRIKQELANLREEITR</sequence>
<protein>
    <submittedName>
        <fullName evidence="2">Siphovirus ReqiPepy6 Gp37-like family protein</fullName>
    </submittedName>
</protein>
<dbReference type="InterPro" id="IPR029432">
    <property type="entry name" value="Gp28/Gp37-like_dom"/>
</dbReference>
<evidence type="ECO:0000313" key="4">
    <source>
        <dbReference type="Proteomes" id="UP001220962"/>
    </source>
</evidence>
<dbReference type="EMBL" id="CP118108">
    <property type="protein sequence ID" value="WDI00835.1"/>
    <property type="molecule type" value="Genomic_DNA"/>
</dbReference>
<organism evidence="2 4">
    <name type="scientific">Paenibacillus urinalis</name>
    <dbReference type="NCBI Taxonomy" id="521520"/>
    <lineage>
        <taxon>Bacteria</taxon>
        <taxon>Bacillati</taxon>
        <taxon>Bacillota</taxon>
        <taxon>Bacilli</taxon>
        <taxon>Bacillales</taxon>
        <taxon>Paenibacillaceae</taxon>
        <taxon>Paenibacillus</taxon>
    </lineage>
</organism>
<dbReference type="EMBL" id="CP118101">
    <property type="protein sequence ID" value="WDH81120.1"/>
    <property type="molecule type" value="Genomic_DNA"/>
</dbReference>
<keyword evidence="5" id="KW-1185">Reference proteome</keyword>
<evidence type="ECO:0000259" key="1">
    <source>
        <dbReference type="Pfam" id="PF14594"/>
    </source>
</evidence>
<reference evidence="2 5" key="1">
    <citation type="submission" date="2023-02" db="EMBL/GenBank/DDBJ databases">
        <title>Pathogen: clinical or host-associated sample.</title>
        <authorList>
            <person name="Hergert J."/>
            <person name="Casey R."/>
            <person name="Wagner J."/>
            <person name="Young E.L."/>
            <person name="Oakeson K.F."/>
        </authorList>
    </citation>
    <scope>NUCLEOTIDE SEQUENCE</scope>
    <source>
        <strain evidence="3 5">2022CK-00829</strain>
        <strain evidence="2">2022CK-00830</strain>
    </source>
</reference>
<evidence type="ECO:0000313" key="5">
    <source>
        <dbReference type="Proteomes" id="UP001221519"/>
    </source>
</evidence>
<dbReference type="Pfam" id="PF14594">
    <property type="entry name" value="Sipho_Gp37"/>
    <property type="match status" value="1"/>
</dbReference>
<name>A0AAX3MXE1_9BACL</name>
<gene>
    <name evidence="2" type="ORF">PUW23_16465</name>
    <name evidence="3" type="ORF">PUW25_16290</name>
</gene>
<feature type="domain" description="Gp28/Gp37-like" evidence="1">
    <location>
        <begin position="5"/>
        <end position="363"/>
    </location>
</feature>
<dbReference type="Proteomes" id="UP001220962">
    <property type="component" value="Chromosome"/>
</dbReference>
<dbReference type="Proteomes" id="UP001221519">
    <property type="component" value="Chromosome"/>
</dbReference>
<proteinExistence type="predicted"/>
<evidence type="ECO:0000313" key="2">
    <source>
        <dbReference type="EMBL" id="WDH81120.1"/>
    </source>
</evidence>
<dbReference type="RefSeq" id="WP_047910754.1">
    <property type="nucleotide sequence ID" value="NZ_CP118101.1"/>
</dbReference>
<evidence type="ECO:0000313" key="3">
    <source>
        <dbReference type="EMBL" id="WDI00835.1"/>
    </source>
</evidence>